<dbReference type="EMBL" id="JBBMFJ010000016">
    <property type="protein sequence ID" value="MEQ2563267.1"/>
    <property type="molecule type" value="Genomic_DNA"/>
</dbReference>
<feature type="domain" description="HTH lysR-type" evidence="5">
    <location>
        <begin position="1"/>
        <end position="58"/>
    </location>
</feature>
<dbReference type="RefSeq" id="WP_349229446.1">
    <property type="nucleotide sequence ID" value="NZ_JBBMFJ010000016.1"/>
</dbReference>
<gene>
    <name evidence="6" type="ORF">WMO41_08860</name>
</gene>
<keyword evidence="3" id="KW-0238">DNA-binding</keyword>
<dbReference type="Gene3D" id="3.40.190.290">
    <property type="match status" value="1"/>
</dbReference>
<sequence length="298" mass="34355">MNMNNLYYFNVLARFQHYTKAAEYLYITQPSLSHAISSLEKEYGVKLFEKDGRNVKLSKYGKLLYRYTSDGFSSLEIGNRTLSEFNNKEHGFVDFGFLFILGYQLVPNLIKSFHTIREHEQIAVNLYQSTSADSIQNIINGKLDLALCTYIEDNPEIEFTPLFKQNLVCIVPQHHPLARFDCVSIHQIASYPIIQYTNQIGEIQTIITNLFLKYNLTPNVYLRLQEEMTIAGFISAGVAECSAIVPDLDVLNIYNLKKIKIDDEKAYRKIYLARAKNRPMAACVKVLYDFIIKELKTL</sequence>
<dbReference type="Pfam" id="PF00126">
    <property type="entry name" value="HTH_1"/>
    <property type="match status" value="1"/>
</dbReference>
<evidence type="ECO:0000256" key="3">
    <source>
        <dbReference type="ARBA" id="ARBA00023125"/>
    </source>
</evidence>
<dbReference type="SUPFAM" id="SSF46785">
    <property type="entry name" value="Winged helix' DNA-binding domain"/>
    <property type="match status" value="1"/>
</dbReference>
<dbReference type="InterPro" id="IPR050950">
    <property type="entry name" value="HTH-type_LysR_regulators"/>
</dbReference>
<comment type="caution">
    <text evidence="6">The sequence shown here is derived from an EMBL/GenBank/DDBJ whole genome shotgun (WGS) entry which is preliminary data.</text>
</comment>
<evidence type="ECO:0000256" key="4">
    <source>
        <dbReference type="ARBA" id="ARBA00023163"/>
    </source>
</evidence>
<evidence type="ECO:0000256" key="2">
    <source>
        <dbReference type="ARBA" id="ARBA00023015"/>
    </source>
</evidence>
<evidence type="ECO:0000313" key="7">
    <source>
        <dbReference type="Proteomes" id="UP001437460"/>
    </source>
</evidence>
<evidence type="ECO:0000313" key="6">
    <source>
        <dbReference type="EMBL" id="MEQ2563267.1"/>
    </source>
</evidence>
<dbReference type="PANTHER" id="PTHR30419">
    <property type="entry name" value="HTH-TYPE TRANSCRIPTIONAL REGULATOR YBHD"/>
    <property type="match status" value="1"/>
</dbReference>
<keyword evidence="2" id="KW-0805">Transcription regulation</keyword>
<dbReference type="Proteomes" id="UP001437460">
    <property type="component" value="Unassembled WGS sequence"/>
</dbReference>
<dbReference type="Pfam" id="PF03466">
    <property type="entry name" value="LysR_substrate"/>
    <property type="match status" value="1"/>
</dbReference>
<dbReference type="Gene3D" id="1.10.10.10">
    <property type="entry name" value="Winged helix-like DNA-binding domain superfamily/Winged helix DNA-binding domain"/>
    <property type="match status" value="1"/>
</dbReference>
<evidence type="ECO:0000256" key="1">
    <source>
        <dbReference type="ARBA" id="ARBA00009437"/>
    </source>
</evidence>
<dbReference type="PRINTS" id="PR00039">
    <property type="entry name" value="HTHLYSR"/>
</dbReference>
<reference evidence="6 7" key="1">
    <citation type="submission" date="2024-03" db="EMBL/GenBank/DDBJ databases">
        <title>Human intestinal bacterial collection.</title>
        <authorList>
            <person name="Pauvert C."/>
            <person name="Hitch T.C.A."/>
            <person name="Clavel T."/>
        </authorList>
    </citation>
    <scope>NUCLEOTIDE SEQUENCE [LARGE SCALE GENOMIC DNA]</scope>
    <source>
        <strain evidence="6 7">CLA-AP-H27</strain>
    </source>
</reference>
<name>A0ABV1HN65_9FIRM</name>
<dbReference type="PANTHER" id="PTHR30419:SF28">
    <property type="entry name" value="HTH-TYPE TRANSCRIPTIONAL REGULATOR BSDA"/>
    <property type="match status" value="1"/>
</dbReference>
<proteinExistence type="inferred from homology"/>
<dbReference type="InterPro" id="IPR036388">
    <property type="entry name" value="WH-like_DNA-bd_sf"/>
</dbReference>
<dbReference type="SUPFAM" id="SSF53850">
    <property type="entry name" value="Periplasmic binding protein-like II"/>
    <property type="match status" value="1"/>
</dbReference>
<accession>A0ABV1HN65</accession>
<organism evidence="6 7">
    <name type="scientific">Ventrimonas faecis</name>
    <dbReference type="NCBI Taxonomy" id="3133170"/>
    <lineage>
        <taxon>Bacteria</taxon>
        <taxon>Bacillati</taxon>
        <taxon>Bacillota</taxon>
        <taxon>Clostridia</taxon>
        <taxon>Lachnospirales</taxon>
        <taxon>Lachnospiraceae</taxon>
        <taxon>Ventrimonas</taxon>
    </lineage>
</organism>
<evidence type="ECO:0000259" key="5">
    <source>
        <dbReference type="PROSITE" id="PS50931"/>
    </source>
</evidence>
<dbReference type="InterPro" id="IPR000847">
    <property type="entry name" value="LysR_HTH_N"/>
</dbReference>
<comment type="similarity">
    <text evidence="1">Belongs to the LysR transcriptional regulatory family.</text>
</comment>
<keyword evidence="4" id="KW-0804">Transcription</keyword>
<keyword evidence="7" id="KW-1185">Reference proteome</keyword>
<dbReference type="InterPro" id="IPR005119">
    <property type="entry name" value="LysR_subst-bd"/>
</dbReference>
<dbReference type="PROSITE" id="PS50931">
    <property type="entry name" value="HTH_LYSR"/>
    <property type="match status" value="1"/>
</dbReference>
<dbReference type="InterPro" id="IPR036390">
    <property type="entry name" value="WH_DNA-bd_sf"/>
</dbReference>
<protein>
    <submittedName>
        <fullName evidence="6">LysR family transcriptional regulator</fullName>
    </submittedName>
</protein>